<comment type="caution">
    <text evidence="1">The sequence shown here is derived from an EMBL/GenBank/DDBJ whole genome shotgun (WGS) entry which is preliminary data.</text>
</comment>
<dbReference type="EMBL" id="MU394382">
    <property type="protein sequence ID" value="KAI6081970.1"/>
    <property type="molecule type" value="Genomic_DNA"/>
</dbReference>
<reference evidence="1 2" key="1">
    <citation type="journal article" date="2022" name="New Phytol.">
        <title>Ecological generalism drives hyperdiversity of secondary metabolite gene clusters in xylarialean endophytes.</title>
        <authorList>
            <person name="Franco M.E.E."/>
            <person name="Wisecaver J.H."/>
            <person name="Arnold A.E."/>
            <person name="Ju Y.M."/>
            <person name="Slot J.C."/>
            <person name="Ahrendt S."/>
            <person name="Moore L.P."/>
            <person name="Eastman K.E."/>
            <person name="Scott K."/>
            <person name="Konkel Z."/>
            <person name="Mondo S.J."/>
            <person name="Kuo A."/>
            <person name="Hayes R.D."/>
            <person name="Haridas S."/>
            <person name="Andreopoulos B."/>
            <person name="Riley R."/>
            <person name="LaButti K."/>
            <person name="Pangilinan J."/>
            <person name="Lipzen A."/>
            <person name="Amirebrahimi M."/>
            <person name="Yan J."/>
            <person name="Adam C."/>
            <person name="Keymanesh K."/>
            <person name="Ng V."/>
            <person name="Louie K."/>
            <person name="Northen T."/>
            <person name="Drula E."/>
            <person name="Henrissat B."/>
            <person name="Hsieh H.M."/>
            <person name="Youens-Clark K."/>
            <person name="Lutzoni F."/>
            <person name="Miadlikowska J."/>
            <person name="Eastwood D.C."/>
            <person name="Hamelin R.C."/>
            <person name="Grigoriev I.V."/>
            <person name="U'Ren J.M."/>
        </authorList>
    </citation>
    <scope>NUCLEOTIDE SEQUENCE [LARGE SCALE GENOMIC DNA]</scope>
    <source>
        <strain evidence="1 2">ER1909</strain>
    </source>
</reference>
<sequence>MLHRRDPVTGKQLTDSMIIDNMITFLFAGHDTTASMFSLLMYHLIQSPGAYTKVQKEIDRVLKGGAITVEYLNELPYLKAYMLKTLRLEPTAQVFSLTPLVDDGVPVILGGRYEVRRGQTTFVFLPGLHRDPAVFGKDADEFRPERISEKNVKKLPSTFSSCSGTGHGAASGMTLRSRRPQ</sequence>
<evidence type="ECO:0000313" key="2">
    <source>
        <dbReference type="Proteomes" id="UP001497680"/>
    </source>
</evidence>
<dbReference type="Proteomes" id="UP001497680">
    <property type="component" value="Unassembled WGS sequence"/>
</dbReference>
<accession>A0ACC0CNP4</accession>
<evidence type="ECO:0000313" key="1">
    <source>
        <dbReference type="EMBL" id="KAI6081970.1"/>
    </source>
</evidence>
<proteinExistence type="predicted"/>
<protein>
    <submittedName>
        <fullName evidence="1">Cytochrome P450</fullName>
    </submittedName>
</protein>
<organism evidence="1 2">
    <name type="scientific">Hypoxylon rubiginosum</name>
    <dbReference type="NCBI Taxonomy" id="110542"/>
    <lineage>
        <taxon>Eukaryota</taxon>
        <taxon>Fungi</taxon>
        <taxon>Dikarya</taxon>
        <taxon>Ascomycota</taxon>
        <taxon>Pezizomycotina</taxon>
        <taxon>Sordariomycetes</taxon>
        <taxon>Xylariomycetidae</taxon>
        <taxon>Xylariales</taxon>
        <taxon>Hypoxylaceae</taxon>
        <taxon>Hypoxylon</taxon>
    </lineage>
</organism>
<name>A0ACC0CNP4_9PEZI</name>
<gene>
    <name evidence="1" type="ORF">F4821DRAFT_274551</name>
</gene>
<keyword evidence="2" id="KW-1185">Reference proteome</keyword>